<keyword evidence="13" id="KW-1185">Reference proteome</keyword>
<dbReference type="RefSeq" id="XP_041408011.1">
    <property type="nucleotide sequence ID" value="XM_041552077.1"/>
</dbReference>
<keyword evidence="5 11" id="KW-0999">Mitochondrion inner membrane</keyword>
<comment type="pathway">
    <text evidence="2 11">Energy metabolism; oxidative phosphorylation.</text>
</comment>
<name>A0A8H2VIN2_9SACH</name>
<evidence type="ECO:0000256" key="7">
    <source>
        <dbReference type="ARBA" id="ARBA00022989"/>
    </source>
</evidence>
<proteinExistence type="inferred from homology"/>
<comment type="subunit">
    <text evidence="11">Component of the cytochrome c oxidase (complex IV, CIV), a multisubunit enzyme composed of a catalytic core of 3 subunits and several supernumerary subunits. The complex exists as a monomer or a dimer and forms supercomplexes (SCs) in the inner mitochondrial membrane with ubiquinol-cytochrome c oxidoreductase (cytochrome b-c1 complex, complex III, CIII).</text>
</comment>
<keyword evidence="7 11" id="KW-1133">Transmembrane helix</keyword>
<accession>A0A8H2VIN2</accession>
<evidence type="ECO:0000313" key="13">
    <source>
        <dbReference type="Proteomes" id="UP000644660"/>
    </source>
</evidence>
<keyword evidence="4 11" id="KW-0812">Transmembrane</keyword>
<evidence type="ECO:0000256" key="2">
    <source>
        <dbReference type="ARBA" id="ARBA00004673"/>
    </source>
</evidence>
<dbReference type="UniPathway" id="UPA00705"/>
<evidence type="ECO:0000256" key="10">
    <source>
        <dbReference type="ARBA" id="ARBA00071004"/>
    </source>
</evidence>
<organism evidence="12 13">
    <name type="scientific">Maudiozyma barnettii</name>
    <dbReference type="NCBI Taxonomy" id="61262"/>
    <lineage>
        <taxon>Eukaryota</taxon>
        <taxon>Fungi</taxon>
        <taxon>Dikarya</taxon>
        <taxon>Ascomycota</taxon>
        <taxon>Saccharomycotina</taxon>
        <taxon>Saccharomycetes</taxon>
        <taxon>Saccharomycetales</taxon>
        <taxon>Saccharomycetaceae</taxon>
        <taxon>Maudiozyma</taxon>
    </lineage>
</organism>
<keyword evidence="9 11" id="KW-0472">Membrane</keyword>
<evidence type="ECO:0000256" key="4">
    <source>
        <dbReference type="ARBA" id="ARBA00022692"/>
    </source>
</evidence>
<evidence type="ECO:0000256" key="1">
    <source>
        <dbReference type="ARBA" id="ARBA00004434"/>
    </source>
</evidence>
<dbReference type="InterPro" id="IPR004202">
    <property type="entry name" value="COX7C/Cox8"/>
</dbReference>
<dbReference type="Gene3D" id="4.10.49.10">
    <property type="entry name" value="Cytochrome c oxidase subunit VIIc"/>
    <property type="match status" value="1"/>
</dbReference>
<protein>
    <recommendedName>
        <fullName evidence="10 11">Cytochrome c oxidase subunit 8, mitochondrial</fullName>
    </recommendedName>
    <alternativeName>
        <fullName evidence="11">Cytochrome c oxidase polypeptide VIII</fullName>
    </alternativeName>
</protein>
<feature type="transmembrane region" description="Helical" evidence="11">
    <location>
        <begin position="50"/>
        <end position="73"/>
    </location>
</feature>
<sequence length="81" mass="9091">MFRQSLVKLSTRRAFSSTSRQAFSSTTRQAAHFKEGVYSNIPFKVHNRKIPFGIVFFGFLGVGFAVPFIASFVQLKKSGNI</sequence>
<dbReference type="GO" id="GO:0006123">
    <property type="term" value="P:mitochondrial electron transport, cytochrome c to oxygen"/>
    <property type="evidence" value="ECO:0007669"/>
    <property type="project" value="UniProtKB-UniRule"/>
</dbReference>
<evidence type="ECO:0000256" key="5">
    <source>
        <dbReference type="ARBA" id="ARBA00022792"/>
    </source>
</evidence>
<evidence type="ECO:0000256" key="8">
    <source>
        <dbReference type="ARBA" id="ARBA00023128"/>
    </source>
</evidence>
<evidence type="ECO:0000256" key="9">
    <source>
        <dbReference type="ARBA" id="ARBA00023136"/>
    </source>
</evidence>
<evidence type="ECO:0000256" key="3">
    <source>
        <dbReference type="ARBA" id="ARBA00010514"/>
    </source>
</evidence>
<evidence type="ECO:0000313" key="12">
    <source>
        <dbReference type="EMBL" id="CAB4256167.1"/>
    </source>
</evidence>
<dbReference type="EMBL" id="CAEFZW010000008">
    <property type="protein sequence ID" value="CAB4256167.1"/>
    <property type="molecule type" value="Genomic_DNA"/>
</dbReference>
<dbReference type="InterPro" id="IPR036636">
    <property type="entry name" value="COX7C/Cox8_sf"/>
</dbReference>
<dbReference type="GeneID" id="64859239"/>
<comment type="function">
    <text evidence="11">Component of the cytochrome c oxidase, the last enzyme in the mitochondrial electron transport chain which drives oxidative phosphorylation. The respiratory chain contains 3 multisubunit complexes succinate dehydrogenase (complex II, CII), ubiquinol-cytochrome c oxidoreductase (cytochrome b-c1 complex, complex III, CIII) and cytochrome c oxidase (complex IV, CIV), that cooperate to transfer electrons derived from NADH and succinate to molecular oxygen, creating an electrochemical gradient over the inner membrane that drives transmembrane transport and the ATP synthase. Cytochrome c oxidase is the component of the respiratory chain that catalyzes the reduction of oxygen to water. Electrons originating from reduced cytochrome c in the intermembrane space (IMS) are transferred via the dinuclear copper A center (CU(A)) of subunit 2 and heme A of subunit 1 to the active site in subunit 1, a binuclear center (BNC) formed by heme A3 and copper B (CU(B)). The BNC reduces molecular oxygen to 2 water molecules using 4 electrons from cytochrome c in the IMS and 4 protons from the mitochondrial matrix.</text>
</comment>
<dbReference type="AlphaFoldDB" id="A0A8H2VIN2"/>
<keyword evidence="6 11" id="KW-0809">Transit peptide</keyword>
<comment type="subcellular location">
    <subcellularLocation>
        <location evidence="1 11">Mitochondrion inner membrane</location>
        <topology evidence="1 11">Single-pass membrane protein</topology>
    </subcellularLocation>
</comment>
<dbReference type="PANTHER" id="PTHR13313">
    <property type="entry name" value="CYTOCHROME C OXIDASE SUBUNIT VIIC"/>
    <property type="match status" value="1"/>
</dbReference>
<dbReference type="FunFam" id="4.10.49.10:FF:000001">
    <property type="entry name" value="Cytochrome c oxidase subunit 7C"/>
    <property type="match status" value="1"/>
</dbReference>
<gene>
    <name evidence="12" type="ORF">KABA2_08S04796</name>
</gene>
<dbReference type="OrthoDB" id="9974841at2759"/>
<dbReference type="Pfam" id="PF02935">
    <property type="entry name" value="COX7C"/>
    <property type="match status" value="1"/>
</dbReference>
<reference evidence="12 13" key="1">
    <citation type="submission" date="2020-05" db="EMBL/GenBank/DDBJ databases">
        <authorList>
            <person name="Casaregola S."/>
            <person name="Devillers H."/>
            <person name="Grondin C."/>
        </authorList>
    </citation>
    <scope>NUCLEOTIDE SEQUENCE [LARGE SCALE GENOMIC DNA]</scope>
    <source>
        <strain evidence="12 13">CLIB 1767</strain>
    </source>
</reference>
<keyword evidence="8 11" id="KW-0496">Mitochondrion</keyword>
<comment type="similarity">
    <text evidence="3 11">Belongs to the cytochrome c oxidase VIIc family.</text>
</comment>
<comment type="caution">
    <text evidence="12">The sequence shown here is derived from an EMBL/GenBank/DDBJ whole genome shotgun (WGS) entry which is preliminary data.</text>
</comment>
<dbReference type="Proteomes" id="UP000644660">
    <property type="component" value="Unassembled WGS sequence"/>
</dbReference>
<dbReference type="GO" id="GO:0045277">
    <property type="term" value="C:respiratory chain complex IV"/>
    <property type="evidence" value="ECO:0007669"/>
    <property type="project" value="UniProtKB-UniRule"/>
</dbReference>
<evidence type="ECO:0000256" key="11">
    <source>
        <dbReference type="RuleBase" id="RU368123"/>
    </source>
</evidence>
<dbReference type="SUPFAM" id="SSF81427">
    <property type="entry name" value="Mitochondrial cytochrome c oxidase subunit VIIc (aka VIIIa)"/>
    <property type="match status" value="1"/>
</dbReference>
<evidence type="ECO:0000256" key="6">
    <source>
        <dbReference type="ARBA" id="ARBA00022946"/>
    </source>
</evidence>
<dbReference type="GO" id="GO:0005743">
    <property type="term" value="C:mitochondrial inner membrane"/>
    <property type="evidence" value="ECO:0007669"/>
    <property type="project" value="UniProtKB-SubCell"/>
</dbReference>
<dbReference type="PANTHER" id="PTHR13313:SF0">
    <property type="entry name" value="CYTOCHROME C OXIDASE SUBUNIT 7C, MITOCHONDRIAL"/>
    <property type="match status" value="1"/>
</dbReference>